<dbReference type="SUPFAM" id="SSF55811">
    <property type="entry name" value="Nudix"/>
    <property type="match status" value="1"/>
</dbReference>
<dbReference type="EMBL" id="PDSL01000064">
    <property type="protein sequence ID" value="PIE31821.1"/>
    <property type="molecule type" value="Genomic_DNA"/>
</dbReference>
<comment type="cofactor">
    <cofactor evidence="2">
        <name>Mg(2+)</name>
        <dbReference type="ChEBI" id="CHEBI:18420"/>
    </cofactor>
</comment>
<dbReference type="PANTHER" id="PTHR12318:SF0">
    <property type="entry name" value="ACYL-COENZYME A DIPHOSPHATASE NUDT19"/>
    <property type="match status" value="1"/>
</dbReference>
<evidence type="ECO:0000256" key="5">
    <source>
        <dbReference type="ARBA" id="ARBA00022842"/>
    </source>
</evidence>
<dbReference type="CDD" id="cd18870">
    <property type="entry name" value="NUDIX_AcylCoAdiphos_Nudt19"/>
    <property type="match status" value="1"/>
</dbReference>
<evidence type="ECO:0000256" key="3">
    <source>
        <dbReference type="ARBA" id="ARBA00022723"/>
    </source>
</evidence>
<keyword evidence="6" id="KW-0464">Manganese</keyword>
<keyword evidence="4 8" id="KW-0378">Hydrolase</keyword>
<dbReference type="GO" id="GO:0016818">
    <property type="term" value="F:hydrolase activity, acting on acid anhydrides, in phosphorus-containing anhydrides"/>
    <property type="evidence" value="ECO:0007669"/>
    <property type="project" value="InterPro"/>
</dbReference>
<reference evidence="8 9" key="1">
    <citation type="submission" date="2017-10" db="EMBL/GenBank/DDBJ databases">
        <title>Novel microbial diversity and functional potential in the marine mammal oral microbiome.</title>
        <authorList>
            <person name="Dudek N.K."/>
            <person name="Sun C.L."/>
            <person name="Burstein D."/>
            <person name="Kantor R.S."/>
            <person name="Aliaga Goltsman D.S."/>
            <person name="Bik E.M."/>
            <person name="Thomas B.C."/>
            <person name="Banfield J.F."/>
            <person name="Relman D.A."/>
        </authorList>
    </citation>
    <scope>NUCLEOTIDE SEQUENCE [LARGE SCALE GENOMIC DNA]</scope>
    <source>
        <strain evidence="8">DOLJORAL78_61_10</strain>
    </source>
</reference>
<organism evidence="8 9">
    <name type="scientific">Ilumatobacter coccineus</name>
    <dbReference type="NCBI Taxonomy" id="467094"/>
    <lineage>
        <taxon>Bacteria</taxon>
        <taxon>Bacillati</taxon>
        <taxon>Actinomycetota</taxon>
        <taxon>Acidimicrobiia</taxon>
        <taxon>Acidimicrobiales</taxon>
        <taxon>Ilumatobacteraceae</taxon>
        <taxon>Ilumatobacter</taxon>
    </lineage>
</organism>
<dbReference type="PROSITE" id="PS51462">
    <property type="entry name" value="NUDIX"/>
    <property type="match status" value="1"/>
</dbReference>
<accession>A0A2G6K844</accession>
<evidence type="ECO:0000313" key="8">
    <source>
        <dbReference type="EMBL" id="PIE31821.1"/>
    </source>
</evidence>
<feature type="domain" description="Nudix hydrolase" evidence="7">
    <location>
        <begin position="13"/>
        <end position="222"/>
    </location>
</feature>
<dbReference type="Proteomes" id="UP000230914">
    <property type="component" value="Unassembled WGS sequence"/>
</dbReference>
<dbReference type="GO" id="GO:0046872">
    <property type="term" value="F:metal ion binding"/>
    <property type="evidence" value="ECO:0007669"/>
    <property type="project" value="UniProtKB-KW"/>
</dbReference>
<dbReference type="Gene3D" id="3.90.79.10">
    <property type="entry name" value="Nucleoside Triphosphate Pyrophosphohydrolase"/>
    <property type="match status" value="1"/>
</dbReference>
<protein>
    <submittedName>
        <fullName evidence="8">NUDIX hydrolase</fullName>
    </submittedName>
</protein>
<evidence type="ECO:0000256" key="4">
    <source>
        <dbReference type="ARBA" id="ARBA00022801"/>
    </source>
</evidence>
<proteinExistence type="predicted"/>
<dbReference type="InterPro" id="IPR039121">
    <property type="entry name" value="NUDT19"/>
</dbReference>
<comment type="cofactor">
    <cofactor evidence="1">
        <name>Mn(2+)</name>
        <dbReference type="ChEBI" id="CHEBI:29035"/>
    </cofactor>
</comment>
<sequence>MTDLPRLRADAVPVRPAATVMLVRDGEVGLEVFMVQRTHRAAFARSTYVFPGGQLDDADHGTVFESISDHCDDASASARLGLDHGGLAWLVAAIRECFEEAGILLARRVRDDEPIRFDTAEVIDQFTRARRGIHNGEVSLAQLCRDHELRLLVDRIHLVDHWVTPLGERHRFDTRFFLALAPAHQRPLHDHTETIASCWIRPADAIARSRSGKMAMFPPTIRSLEFIASYATVADLVEDASHLPIPTPIVPRLITDDEGRIVEIKNPGDEGYDEVIDPEWVIGHHR</sequence>
<dbReference type="InterPro" id="IPR000086">
    <property type="entry name" value="NUDIX_hydrolase_dom"/>
</dbReference>
<evidence type="ECO:0000256" key="1">
    <source>
        <dbReference type="ARBA" id="ARBA00001936"/>
    </source>
</evidence>
<name>A0A2G6K844_9ACTN</name>
<evidence type="ECO:0000313" key="9">
    <source>
        <dbReference type="Proteomes" id="UP000230914"/>
    </source>
</evidence>
<dbReference type="PANTHER" id="PTHR12318">
    <property type="entry name" value="TESTOSTERONE-REGULATED PROTEIN RP2"/>
    <property type="match status" value="1"/>
</dbReference>
<evidence type="ECO:0000259" key="7">
    <source>
        <dbReference type="PROSITE" id="PS51462"/>
    </source>
</evidence>
<comment type="caution">
    <text evidence="8">The sequence shown here is derived from an EMBL/GenBank/DDBJ whole genome shotgun (WGS) entry which is preliminary data.</text>
</comment>
<keyword evidence="3" id="KW-0479">Metal-binding</keyword>
<gene>
    <name evidence="8" type="ORF">CSA55_04715</name>
</gene>
<evidence type="ECO:0000256" key="6">
    <source>
        <dbReference type="ARBA" id="ARBA00023211"/>
    </source>
</evidence>
<evidence type="ECO:0000256" key="2">
    <source>
        <dbReference type="ARBA" id="ARBA00001946"/>
    </source>
</evidence>
<keyword evidence="5" id="KW-0460">Magnesium</keyword>
<dbReference type="InterPro" id="IPR015797">
    <property type="entry name" value="NUDIX_hydrolase-like_dom_sf"/>
</dbReference>
<dbReference type="AlphaFoldDB" id="A0A2G6K844"/>